<feature type="domain" description="Peptidase M24" evidence="1">
    <location>
        <begin position="15"/>
        <end position="263"/>
    </location>
</feature>
<accession>A0A024HKC9</accession>
<protein>
    <recommendedName>
        <fullName evidence="1">Peptidase M24 domain-containing protein</fullName>
    </recommendedName>
</protein>
<dbReference type="HOGENOM" id="CLU_083305_0_0_6"/>
<dbReference type="Pfam" id="PF00557">
    <property type="entry name" value="Peptidase_M24"/>
    <property type="match status" value="1"/>
</dbReference>
<dbReference type="STRING" id="1301098.PKB_4159"/>
<dbReference type="eggNOG" id="COG0006">
    <property type="taxonomic scope" value="Bacteria"/>
</dbReference>
<keyword evidence="3" id="KW-1185">Reference proteome</keyword>
<dbReference type="Proteomes" id="UP000025241">
    <property type="component" value="Chromosome I"/>
</dbReference>
<gene>
    <name evidence="2" type="ORF">PKB_4159</name>
</gene>
<proteinExistence type="predicted"/>
<dbReference type="CDD" id="cd01066">
    <property type="entry name" value="APP_MetAP"/>
    <property type="match status" value="1"/>
</dbReference>
<dbReference type="Gene3D" id="3.90.230.10">
    <property type="entry name" value="Creatinase/methionine aminopeptidase superfamily"/>
    <property type="match status" value="1"/>
</dbReference>
<dbReference type="KEGG" id="pkc:PKB_4159"/>
<evidence type="ECO:0000313" key="2">
    <source>
        <dbReference type="EMBL" id="CDF85485.1"/>
    </source>
</evidence>
<dbReference type="AlphaFoldDB" id="A0A024HKC9"/>
<dbReference type="PATRIC" id="fig|1301098.3.peg.4165"/>
<dbReference type="InterPro" id="IPR036005">
    <property type="entry name" value="Creatinase/aminopeptidase-like"/>
</dbReference>
<dbReference type="RefSeq" id="WP_043254021.1">
    <property type="nucleotide sequence ID" value="NZ_HG322950.1"/>
</dbReference>
<evidence type="ECO:0000313" key="3">
    <source>
        <dbReference type="Proteomes" id="UP000025241"/>
    </source>
</evidence>
<reference evidence="2 3" key="2">
    <citation type="submission" date="2014-05" db="EMBL/GenBank/DDBJ databases">
        <title>Genome sequence of the 3-chlorobenzoate degrading bacterium Pseudomonas knackmussii B13 shows multiple evidence for horizontal gene transfer.</title>
        <authorList>
            <person name="Miyazaki R."/>
            <person name="Bertelli C."/>
            <person name="Falquet L."/>
            <person name="Robinson-Rechavi M."/>
            <person name="Gharib W."/>
            <person name="Roy S."/>
            <person name="Van der Meer J.R."/>
        </authorList>
    </citation>
    <scope>NUCLEOTIDE SEQUENCE [LARGE SCALE GENOMIC DNA]</scope>
    <source>
        <strain evidence="2 3">B13</strain>
    </source>
</reference>
<sequence length="292" mass="33231">MSHGAWLPTPEDLARFRDVQQLAYRCCETIAGELHPGISERETAALMKTWLQDHGVHEWFHQPFAWFGTRTAFKGFDGLRHLGGFNLAFYPGRTRLEEGMPFILDCAPTLGAYTADVGYSGALGSNLLVDRLMDDLLPHRELILDLIRQRQPMAEVSRAVDRLCQRQGTLPRHKAYPFEVLAHRVEKLGERKSGPSIARFGVRNLYTLTRNALLTGRREGWSPLWSSNARSEHAPTPGFWAVEPHLGLRGVGVKYEELLVITEDDAFWLDDDLPHVRRWRERGLLAVRKEAA</sequence>
<dbReference type="OrthoDB" id="319775at2"/>
<dbReference type="SUPFAM" id="SSF55920">
    <property type="entry name" value="Creatinase/aminopeptidase"/>
    <property type="match status" value="1"/>
</dbReference>
<dbReference type="EMBL" id="HG322950">
    <property type="protein sequence ID" value="CDF85485.1"/>
    <property type="molecule type" value="Genomic_DNA"/>
</dbReference>
<organism evidence="2 3">
    <name type="scientific">Pseudomonas knackmussii (strain DSM 6978 / CCUG 54928 / LMG 23759 / B13)</name>
    <dbReference type="NCBI Taxonomy" id="1301098"/>
    <lineage>
        <taxon>Bacteria</taxon>
        <taxon>Pseudomonadati</taxon>
        <taxon>Pseudomonadota</taxon>
        <taxon>Gammaproteobacteria</taxon>
        <taxon>Pseudomonadales</taxon>
        <taxon>Pseudomonadaceae</taxon>
        <taxon>Pseudomonas</taxon>
    </lineage>
</organism>
<reference evidence="2 3" key="1">
    <citation type="submission" date="2013-03" db="EMBL/GenBank/DDBJ databases">
        <authorList>
            <person name="Linke B."/>
        </authorList>
    </citation>
    <scope>NUCLEOTIDE SEQUENCE [LARGE SCALE GENOMIC DNA]</scope>
    <source>
        <strain evidence="2 3">B13</strain>
    </source>
</reference>
<name>A0A024HKC9_PSEKB</name>
<dbReference type="InterPro" id="IPR000994">
    <property type="entry name" value="Pept_M24"/>
</dbReference>
<evidence type="ECO:0000259" key="1">
    <source>
        <dbReference type="Pfam" id="PF00557"/>
    </source>
</evidence>